<feature type="compositionally biased region" description="Basic and acidic residues" evidence="1">
    <location>
        <begin position="14"/>
        <end position="23"/>
    </location>
</feature>
<reference evidence="3 4" key="1">
    <citation type="submission" date="2014-04" db="EMBL/GenBank/DDBJ databases">
        <authorList>
            <consortium name="DOE Joint Genome Institute"/>
            <person name="Kuo A."/>
            <person name="Kohler A."/>
            <person name="Costa M.D."/>
            <person name="Nagy L.G."/>
            <person name="Floudas D."/>
            <person name="Copeland A."/>
            <person name="Barry K.W."/>
            <person name="Cichocki N."/>
            <person name="Veneault-Fourrey C."/>
            <person name="LaButti K."/>
            <person name="Lindquist E.A."/>
            <person name="Lipzen A."/>
            <person name="Lundell T."/>
            <person name="Morin E."/>
            <person name="Murat C."/>
            <person name="Sun H."/>
            <person name="Tunlid A."/>
            <person name="Henrissat B."/>
            <person name="Grigoriev I.V."/>
            <person name="Hibbett D.S."/>
            <person name="Martin F."/>
            <person name="Nordberg H.P."/>
            <person name="Cantor M.N."/>
            <person name="Hua S.X."/>
        </authorList>
    </citation>
    <scope>NUCLEOTIDE SEQUENCE [LARGE SCALE GENOMIC DNA]</scope>
    <source>
        <strain evidence="3 4">Marx 270</strain>
    </source>
</reference>
<keyword evidence="4" id="KW-1185">Reference proteome</keyword>
<evidence type="ECO:0000256" key="2">
    <source>
        <dbReference type="SAM" id="Phobius"/>
    </source>
</evidence>
<keyword evidence="2" id="KW-0812">Transmembrane</keyword>
<feature type="transmembrane region" description="Helical" evidence="2">
    <location>
        <begin position="256"/>
        <end position="275"/>
    </location>
</feature>
<dbReference type="EMBL" id="KN831977">
    <property type="protein sequence ID" value="KIO03216.1"/>
    <property type="molecule type" value="Genomic_DNA"/>
</dbReference>
<dbReference type="InParanoid" id="A0A0C3P6L4"/>
<dbReference type="AlphaFoldDB" id="A0A0C3P6L4"/>
<dbReference type="Proteomes" id="UP000054217">
    <property type="component" value="Unassembled WGS sequence"/>
</dbReference>
<proteinExistence type="predicted"/>
<feature type="transmembrane region" description="Helical" evidence="2">
    <location>
        <begin position="229"/>
        <end position="249"/>
    </location>
</feature>
<gene>
    <name evidence="3" type="ORF">M404DRAFT_1001491</name>
</gene>
<sequence>NSRGGPPARPYLDPADREKEPHQLVPEAKRKSFILYALLLNGYHPNPSIEPDTICKELYFEFGFVTGRGSEGEQVLPWVYRKLIPECTFTEFWTAFQSNNLVALMDEKGLGPERKKVLHFEDFMKIKRNYPRPSVWRLRHFVHSQGVDPPLSVFMDYGFFNCITVGEVFSLKEVYQELLESPRVDPMELHAACIKGNLYSFARRHNPNLEQRFKTLMTNIYPLRNNTQWAVASPSFLLFLVLFFVSVSFTNLWSTLMFLVFSFLSILCRCLWGTLKLLVALAFLSILFTCLWGILMLLVAFFFLSILLQV</sequence>
<protein>
    <submittedName>
        <fullName evidence="3">Uncharacterized protein</fullName>
    </submittedName>
</protein>
<accession>A0A0C3P6L4</accession>
<evidence type="ECO:0000313" key="4">
    <source>
        <dbReference type="Proteomes" id="UP000054217"/>
    </source>
</evidence>
<evidence type="ECO:0000256" key="1">
    <source>
        <dbReference type="SAM" id="MobiDB-lite"/>
    </source>
</evidence>
<name>A0A0C3P6L4_PISTI</name>
<feature type="region of interest" description="Disordered" evidence="1">
    <location>
        <begin position="1"/>
        <end position="23"/>
    </location>
</feature>
<reference evidence="4" key="2">
    <citation type="submission" date="2015-01" db="EMBL/GenBank/DDBJ databases">
        <title>Evolutionary Origins and Diversification of the Mycorrhizal Mutualists.</title>
        <authorList>
            <consortium name="DOE Joint Genome Institute"/>
            <consortium name="Mycorrhizal Genomics Consortium"/>
            <person name="Kohler A."/>
            <person name="Kuo A."/>
            <person name="Nagy L.G."/>
            <person name="Floudas D."/>
            <person name="Copeland A."/>
            <person name="Barry K.W."/>
            <person name="Cichocki N."/>
            <person name="Veneault-Fourrey C."/>
            <person name="LaButti K."/>
            <person name="Lindquist E.A."/>
            <person name="Lipzen A."/>
            <person name="Lundell T."/>
            <person name="Morin E."/>
            <person name="Murat C."/>
            <person name="Riley R."/>
            <person name="Ohm R."/>
            <person name="Sun H."/>
            <person name="Tunlid A."/>
            <person name="Henrissat B."/>
            <person name="Grigoriev I.V."/>
            <person name="Hibbett D.S."/>
            <person name="Martin F."/>
        </authorList>
    </citation>
    <scope>NUCLEOTIDE SEQUENCE [LARGE SCALE GENOMIC DNA]</scope>
    <source>
        <strain evidence="4">Marx 270</strain>
    </source>
</reference>
<dbReference type="OrthoDB" id="4851849at2759"/>
<keyword evidence="2" id="KW-1133">Transmembrane helix</keyword>
<dbReference type="HOGENOM" id="CLU_898838_0_0_1"/>
<organism evidence="3 4">
    <name type="scientific">Pisolithus tinctorius Marx 270</name>
    <dbReference type="NCBI Taxonomy" id="870435"/>
    <lineage>
        <taxon>Eukaryota</taxon>
        <taxon>Fungi</taxon>
        <taxon>Dikarya</taxon>
        <taxon>Basidiomycota</taxon>
        <taxon>Agaricomycotina</taxon>
        <taxon>Agaricomycetes</taxon>
        <taxon>Agaricomycetidae</taxon>
        <taxon>Boletales</taxon>
        <taxon>Sclerodermatineae</taxon>
        <taxon>Pisolithaceae</taxon>
        <taxon>Pisolithus</taxon>
    </lineage>
</organism>
<dbReference type="STRING" id="870435.A0A0C3P6L4"/>
<feature type="non-terminal residue" evidence="3">
    <location>
        <position position="1"/>
    </location>
</feature>
<feature type="transmembrane region" description="Helical" evidence="2">
    <location>
        <begin position="281"/>
        <end position="308"/>
    </location>
</feature>
<keyword evidence="2" id="KW-0472">Membrane</keyword>
<evidence type="ECO:0000313" key="3">
    <source>
        <dbReference type="EMBL" id="KIO03216.1"/>
    </source>
</evidence>